<dbReference type="Proteomes" id="UP001296923">
    <property type="component" value="Unassembled WGS sequence"/>
</dbReference>
<keyword evidence="2" id="KW-1185">Reference proteome</keyword>
<evidence type="ECO:0000313" key="2">
    <source>
        <dbReference type="Proteomes" id="UP001296923"/>
    </source>
</evidence>
<evidence type="ECO:0000313" key="1">
    <source>
        <dbReference type="EMBL" id="MBN3553578.1"/>
    </source>
</evidence>
<comment type="caution">
    <text evidence="1">The sequence shown here is derived from an EMBL/GenBank/DDBJ whole genome shotgun (WGS) entry which is preliminary data.</text>
</comment>
<dbReference type="RefSeq" id="WP_205724737.1">
    <property type="nucleotide sequence ID" value="NZ_JAFHKR010000037.1"/>
</dbReference>
<organism evidence="1 2">
    <name type="scientific">Fictibacillus nanhaiensis</name>
    <dbReference type="NCBI Taxonomy" id="742169"/>
    <lineage>
        <taxon>Bacteria</taxon>
        <taxon>Bacillati</taxon>
        <taxon>Bacillota</taxon>
        <taxon>Bacilli</taxon>
        <taxon>Bacillales</taxon>
        <taxon>Fictibacillaceae</taxon>
        <taxon>Fictibacillus</taxon>
    </lineage>
</organism>
<gene>
    <name evidence="1" type="ORF">JYA63_04820</name>
</gene>
<name>A0ABS2ZMW5_9BACL</name>
<proteinExistence type="predicted"/>
<reference evidence="1 2" key="1">
    <citation type="submission" date="2021-01" db="EMBL/GenBank/DDBJ databases">
        <title>Genome Sequencing of Type Strains.</title>
        <authorList>
            <person name="Lemaire J.F."/>
            <person name="Inderbitzin P."/>
            <person name="Collins S.B."/>
            <person name="Wespe N."/>
            <person name="Knight-Connoni V."/>
        </authorList>
    </citation>
    <scope>NUCLEOTIDE SEQUENCE [LARGE SCALE GENOMIC DNA]</scope>
    <source>
        <strain evidence="1 2">DSM 23009</strain>
    </source>
</reference>
<sequence>MAKIVVDFEISHGEEKMTEGNIVIVNIYPSKANLHEQVKKLIAGQFNCSDEIISIKQIKMNA</sequence>
<accession>A0ABS2ZMW5</accession>
<protein>
    <submittedName>
        <fullName evidence="1">Uncharacterized protein</fullName>
    </submittedName>
</protein>
<dbReference type="EMBL" id="JAFHKR010000037">
    <property type="protein sequence ID" value="MBN3553578.1"/>
    <property type="molecule type" value="Genomic_DNA"/>
</dbReference>